<feature type="coiled-coil region" evidence="1">
    <location>
        <begin position="84"/>
        <end position="118"/>
    </location>
</feature>
<sequence length="129" mass="15576">MMKQLKRYIERVIRTMYSHQLSACLVALKGKMHDINATIRYLQHKKTQLQLLIDRQTIALENKYIDLLDEQHVQCPEKINGREITKMKRDLNEIEYEYAHLERLLNQLNNERNYTQQECDLLLTLRLAY</sequence>
<reference evidence="2 3" key="1">
    <citation type="submission" date="2017-04" db="EMBL/GenBank/DDBJ databases">
        <title>Staphylococcus agnetis, a potential pathogen in the broiler production.</title>
        <authorList>
            <person name="Poulsen L."/>
        </authorList>
    </citation>
    <scope>NUCLEOTIDE SEQUENCE [LARGE SCALE GENOMIC DNA]</scope>
    <source>
        <strain evidence="2 3">723_310714_2_2_spleen</strain>
    </source>
</reference>
<evidence type="ECO:0008006" key="4">
    <source>
        <dbReference type="Google" id="ProtNLM"/>
    </source>
</evidence>
<protein>
    <recommendedName>
        <fullName evidence="4">Staphylococcal protein</fullName>
    </recommendedName>
</protein>
<evidence type="ECO:0000313" key="3">
    <source>
        <dbReference type="Proteomes" id="UP000195208"/>
    </source>
</evidence>
<gene>
    <name evidence="2" type="ORF">B9M88_08880</name>
</gene>
<comment type="caution">
    <text evidence="2">The sequence shown here is derived from an EMBL/GenBank/DDBJ whole genome shotgun (WGS) entry which is preliminary data.</text>
</comment>
<organism evidence="2 3">
    <name type="scientific">Staphylococcus agnetis</name>
    <dbReference type="NCBI Taxonomy" id="985762"/>
    <lineage>
        <taxon>Bacteria</taxon>
        <taxon>Bacillati</taxon>
        <taxon>Bacillota</taxon>
        <taxon>Bacilli</taxon>
        <taxon>Bacillales</taxon>
        <taxon>Staphylococcaceae</taxon>
        <taxon>Staphylococcus</taxon>
    </lineage>
</organism>
<keyword evidence="3" id="KW-1185">Reference proteome</keyword>
<accession>A0ABX3Z426</accession>
<evidence type="ECO:0000313" key="2">
    <source>
        <dbReference type="EMBL" id="OTW30666.1"/>
    </source>
</evidence>
<dbReference type="Proteomes" id="UP000195208">
    <property type="component" value="Unassembled WGS sequence"/>
</dbReference>
<name>A0ABX3Z426_9STAP</name>
<keyword evidence="1" id="KW-0175">Coiled coil</keyword>
<dbReference type="EMBL" id="NEFX01000017">
    <property type="protein sequence ID" value="OTW30666.1"/>
    <property type="molecule type" value="Genomic_DNA"/>
</dbReference>
<evidence type="ECO:0000256" key="1">
    <source>
        <dbReference type="SAM" id="Coils"/>
    </source>
</evidence>
<proteinExistence type="predicted"/>